<name>A0AAV0XID8_9HEMI</name>
<dbReference type="EMBL" id="CARXXK010000004">
    <property type="protein sequence ID" value="CAI6367286.1"/>
    <property type="molecule type" value="Genomic_DNA"/>
</dbReference>
<reference evidence="1 2" key="1">
    <citation type="submission" date="2023-01" db="EMBL/GenBank/DDBJ databases">
        <authorList>
            <person name="Whitehead M."/>
        </authorList>
    </citation>
    <scope>NUCLEOTIDE SEQUENCE [LARGE SCALE GENOMIC DNA]</scope>
</reference>
<accession>A0AAV0XID8</accession>
<organism evidence="1 2">
    <name type="scientific">Macrosiphum euphorbiae</name>
    <name type="common">potato aphid</name>
    <dbReference type="NCBI Taxonomy" id="13131"/>
    <lineage>
        <taxon>Eukaryota</taxon>
        <taxon>Metazoa</taxon>
        <taxon>Ecdysozoa</taxon>
        <taxon>Arthropoda</taxon>
        <taxon>Hexapoda</taxon>
        <taxon>Insecta</taxon>
        <taxon>Pterygota</taxon>
        <taxon>Neoptera</taxon>
        <taxon>Paraneoptera</taxon>
        <taxon>Hemiptera</taxon>
        <taxon>Sternorrhyncha</taxon>
        <taxon>Aphidomorpha</taxon>
        <taxon>Aphidoidea</taxon>
        <taxon>Aphididae</taxon>
        <taxon>Macrosiphini</taxon>
        <taxon>Macrosiphum</taxon>
    </lineage>
</organism>
<dbReference type="Proteomes" id="UP001160148">
    <property type="component" value="Unassembled WGS sequence"/>
</dbReference>
<sequence length="186" mass="22030">MNANSEKPFDDFGYLELLFLYYDISKTIVFWTNVFLISSTLINGSFGQLCFAASINAELAVRRICSMFQMKPLDMKHFQEDTMLMRQQRHREKNHIDKLAWLKRKMVEEEIQNERDEYFDNECLSRRFSDIIDRLVEALDFVLGTKCRHRQPYCCERGEEADSMQFAKPTTKGRRSFRNLNTPIVG</sequence>
<gene>
    <name evidence="1" type="ORF">MEUPH1_LOCUS21780</name>
</gene>
<comment type="caution">
    <text evidence="1">The sequence shown here is derived from an EMBL/GenBank/DDBJ whole genome shotgun (WGS) entry which is preliminary data.</text>
</comment>
<protein>
    <submittedName>
        <fullName evidence="1">Uncharacterized protein</fullName>
    </submittedName>
</protein>
<evidence type="ECO:0000313" key="2">
    <source>
        <dbReference type="Proteomes" id="UP001160148"/>
    </source>
</evidence>
<keyword evidence="2" id="KW-1185">Reference proteome</keyword>
<proteinExistence type="predicted"/>
<evidence type="ECO:0000313" key="1">
    <source>
        <dbReference type="EMBL" id="CAI6367286.1"/>
    </source>
</evidence>
<dbReference type="AlphaFoldDB" id="A0AAV0XID8"/>